<evidence type="ECO:0000313" key="1">
    <source>
        <dbReference type="EMBL" id="CAI9714990.1"/>
    </source>
</evidence>
<dbReference type="AlphaFoldDB" id="A0AA36AF63"/>
<name>A0AA36AF63_OCTVU</name>
<organism evidence="1 2">
    <name type="scientific">Octopus vulgaris</name>
    <name type="common">Common octopus</name>
    <dbReference type="NCBI Taxonomy" id="6645"/>
    <lineage>
        <taxon>Eukaryota</taxon>
        <taxon>Metazoa</taxon>
        <taxon>Spiralia</taxon>
        <taxon>Lophotrochozoa</taxon>
        <taxon>Mollusca</taxon>
        <taxon>Cephalopoda</taxon>
        <taxon>Coleoidea</taxon>
        <taxon>Octopodiformes</taxon>
        <taxon>Octopoda</taxon>
        <taxon>Incirrata</taxon>
        <taxon>Octopodidae</taxon>
        <taxon>Octopus</taxon>
    </lineage>
</organism>
<evidence type="ECO:0000313" key="2">
    <source>
        <dbReference type="Proteomes" id="UP001162480"/>
    </source>
</evidence>
<dbReference type="Proteomes" id="UP001162480">
    <property type="component" value="Chromosome 1"/>
</dbReference>
<sequence length="92" mass="11003">MEFFYTPNTDVLASAGITSIKALLMRKQMRWCGHIFRIANERMQKQLFYCELAEEKRYRRKPKKDKRTLVTKDNVMNQEFLNKTGFDGDTFL</sequence>
<keyword evidence="2" id="KW-1185">Reference proteome</keyword>
<accession>A0AA36AF63</accession>
<proteinExistence type="predicted"/>
<protein>
    <submittedName>
        <fullName evidence="1">Uncharacterized protein</fullName>
    </submittedName>
</protein>
<gene>
    <name evidence="1" type="ORF">OCTVUL_1B008557</name>
</gene>
<dbReference type="EMBL" id="OX597814">
    <property type="protein sequence ID" value="CAI9714990.1"/>
    <property type="molecule type" value="Genomic_DNA"/>
</dbReference>
<reference evidence="1" key="1">
    <citation type="submission" date="2023-08" db="EMBL/GenBank/DDBJ databases">
        <authorList>
            <person name="Alioto T."/>
            <person name="Alioto T."/>
            <person name="Gomez Garrido J."/>
        </authorList>
    </citation>
    <scope>NUCLEOTIDE SEQUENCE</scope>
</reference>